<proteinExistence type="predicted"/>
<keyword evidence="1" id="KW-1133">Transmembrane helix</keyword>
<evidence type="ECO:0000313" key="3">
    <source>
        <dbReference type="Proteomes" id="UP000242497"/>
    </source>
</evidence>
<protein>
    <recommendedName>
        <fullName evidence="4">DUF2933 domain-containing protein</fullName>
    </recommendedName>
</protein>
<name>A0A1M6LL22_9FIRM</name>
<keyword evidence="1" id="KW-0472">Membrane</keyword>
<dbReference type="RefSeq" id="WP_072887267.1">
    <property type="nucleotide sequence ID" value="NZ_FRAE01000011.1"/>
</dbReference>
<dbReference type="STRING" id="1123349.SAMN02744037_00674"/>
<evidence type="ECO:0000256" key="1">
    <source>
        <dbReference type="SAM" id="Phobius"/>
    </source>
</evidence>
<gene>
    <name evidence="2" type="ORF">SAMN02744037_00674</name>
</gene>
<keyword evidence="1" id="KW-0812">Transmembrane</keyword>
<sequence>MNCSKNNHDKNNKGLLKHGILMMLCCMLPILIIAGLPLFGIKGGILSSLVFLLCPLMHVGMIVIMKKSHNNKDCYEIENEKYVEIEEKEYKVIEDK</sequence>
<accession>A0A1M6LL22</accession>
<evidence type="ECO:0000313" key="2">
    <source>
        <dbReference type="EMBL" id="SHJ71858.1"/>
    </source>
</evidence>
<keyword evidence="3" id="KW-1185">Reference proteome</keyword>
<dbReference type="EMBL" id="FRAE01000011">
    <property type="protein sequence ID" value="SHJ71858.1"/>
    <property type="molecule type" value="Genomic_DNA"/>
</dbReference>
<evidence type="ECO:0008006" key="4">
    <source>
        <dbReference type="Google" id="ProtNLM"/>
    </source>
</evidence>
<dbReference type="Proteomes" id="UP000242497">
    <property type="component" value="Unassembled WGS sequence"/>
</dbReference>
<dbReference type="AlphaFoldDB" id="A0A1M6LL22"/>
<organism evidence="2 3">
    <name type="scientific">Tepidibacter formicigenes DSM 15518</name>
    <dbReference type="NCBI Taxonomy" id="1123349"/>
    <lineage>
        <taxon>Bacteria</taxon>
        <taxon>Bacillati</taxon>
        <taxon>Bacillota</taxon>
        <taxon>Clostridia</taxon>
        <taxon>Peptostreptococcales</taxon>
        <taxon>Peptostreptococcaceae</taxon>
        <taxon>Tepidibacter</taxon>
    </lineage>
</organism>
<feature type="transmembrane region" description="Helical" evidence="1">
    <location>
        <begin position="45"/>
        <end position="65"/>
    </location>
</feature>
<feature type="transmembrane region" description="Helical" evidence="1">
    <location>
        <begin position="20"/>
        <end position="39"/>
    </location>
</feature>
<reference evidence="3" key="1">
    <citation type="submission" date="2016-11" db="EMBL/GenBank/DDBJ databases">
        <authorList>
            <person name="Varghese N."/>
            <person name="Submissions S."/>
        </authorList>
    </citation>
    <scope>NUCLEOTIDE SEQUENCE [LARGE SCALE GENOMIC DNA]</scope>
    <source>
        <strain evidence="3">DSM 15518</strain>
    </source>
</reference>